<evidence type="ECO:0000313" key="12">
    <source>
        <dbReference type="Proteomes" id="UP000594749"/>
    </source>
</evidence>
<keyword evidence="3" id="KW-0812">Transmembrane</keyword>
<keyword evidence="6" id="KW-0472">Membrane</keyword>
<feature type="signal peptide" evidence="9">
    <location>
        <begin position="1"/>
        <end position="17"/>
    </location>
</feature>
<dbReference type="Gene3D" id="2.40.160.50">
    <property type="entry name" value="membrane protein fhac: a member of the omp85/tpsb transporter family"/>
    <property type="match status" value="1"/>
</dbReference>
<protein>
    <recommendedName>
        <fullName evidence="8">Outer membrane protein assembly factor BamA</fullName>
    </recommendedName>
</protein>
<comment type="subcellular location">
    <subcellularLocation>
        <location evidence="1">Membrane</location>
    </subcellularLocation>
</comment>
<feature type="domain" description="POTRA" evidence="10">
    <location>
        <begin position="18"/>
        <end position="85"/>
    </location>
</feature>
<dbReference type="PANTHER" id="PTHR12815">
    <property type="entry name" value="SORTING AND ASSEMBLY MACHINERY SAMM50 PROTEIN FAMILY MEMBER"/>
    <property type="match status" value="1"/>
</dbReference>
<evidence type="ECO:0000256" key="6">
    <source>
        <dbReference type="ARBA" id="ARBA00023136"/>
    </source>
</evidence>
<dbReference type="Proteomes" id="UP000594749">
    <property type="component" value="Chromosome"/>
</dbReference>
<keyword evidence="12" id="KW-1185">Reference proteome</keyword>
<evidence type="ECO:0000256" key="9">
    <source>
        <dbReference type="SAM" id="SignalP"/>
    </source>
</evidence>
<dbReference type="Pfam" id="PF07244">
    <property type="entry name" value="POTRA"/>
    <property type="match status" value="4"/>
</dbReference>
<sequence>MKKSLVFLLVCANFLFAARIESIRFEGLNQLSPLVAQEMSGLRIGDEITGANTDAAIKRLFDQGYFDDIYIDYSGGNVVIHVKEKPIIAKLDIEGVVTNDRKAMEQIIGLRPGQGYDKVALNRARERARQYYEVKGYFDTVVEVDEEPLNSDGSSLHLTTIVNRGENIIIDKVNMIGAKKLDYGDIQPAVANKQREVLGWMWGFNDGKLKTIDLPKDPDRIKNEYLKKGYLDANVSLPYLNADMKNYRAELTYYIEEGERYRVKDISIEAPDFLNLDKEKLIKKLKLDSGDRFNSDFLKRDITKLSNHVADMGYAYAEVEPHLSQDYENHTVDINYVVIPYKEIYVRKVTISGNEKTADSVVRREMYLTEGQLYNRTDLVDSRNALRRTGYFENVEIEETRVSQNEIDLNVKVTEAPTGSITGGIGYGSDDGLLLSASLSEKNIFGSGIGGHVSIEKSDDDLSGAIGLTNPRVFNSEYSLSGQIYARDWEWDDYEETAYGFSITAGRKLNRYTSAYLTYDIESSKIEGLDEFYKAAGYQNGKNIRSSLIPSIRFDNTDDYYIPRSGISASLALEYAGLGGDMEYLKGMGSFNWYFGLRDYIGYDAIFRYKSNIGYFFDDSELPVNKKFFLGGMKSIRGYDGRSIPQQQICLEGRGCKYIEIGGNKSFNNSFEISLPLIERINMRFVTFFDWGTIGDDSFDEVTRYSVGAGIEWTTPIGPLQLFWVNPLNDEEYDKTNNIEFTIGARF</sequence>
<dbReference type="InterPro" id="IPR023707">
    <property type="entry name" value="OM_assembly_BamA"/>
</dbReference>
<dbReference type="AlphaFoldDB" id="A0A7M1LI25"/>
<evidence type="ECO:0000259" key="10">
    <source>
        <dbReference type="PROSITE" id="PS51779"/>
    </source>
</evidence>
<dbReference type="GO" id="GO:0009279">
    <property type="term" value="C:cell outer membrane"/>
    <property type="evidence" value="ECO:0007669"/>
    <property type="project" value="UniProtKB-UniRule"/>
</dbReference>
<dbReference type="GO" id="GO:0071709">
    <property type="term" value="P:membrane assembly"/>
    <property type="evidence" value="ECO:0007669"/>
    <property type="project" value="InterPro"/>
</dbReference>
<evidence type="ECO:0000313" key="11">
    <source>
        <dbReference type="EMBL" id="QOQ87526.1"/>
    </source>
</evidence>
<dbReference type="HAMAP" id="MF_01430">
    <property type="entry name" value="OM_assembly_BamA"/>
    <property type="match status" value="1"/>
</dbReference>
<gene>
    <name evidence="11" type="primary">bamA</name>
    <name evidence="11" type="ORF">IMC76_01520</name>
</gene>
<proteinExistence type="inferred from homology"/>
<evidence type="ECO:0000256" key="1">
    <source>
        <dbReference type="ARBA" id="ARBA00004370"/>
    </source>
</evidence>
<keyword evidence="2" id="KW-1134">Transmembrane beta strand</keyword>
<dbReference type="InterPro" id="IPR034746">
    <property type="entry name" value="POTRA"/>
</dbReference>
<accession>A0A7M1LI25</accession>
<name>A0A7M1LI25_9BACT</name>
<dbReference type="RefSeq" id="WP_025803091.1">
    <property type="nucleotide sequence ID" value="NZ_CP053842.1"/>
</dbReference>
<keyword evidence="7" id="KW-0998">Cell outer membrane</keyword>
<feature type="domain" description="POTRA" evidence="10">
    <location>
        <begin position="344"/>
        <end position="416"/>
    </location>
</feature>
<evidence type="ECO:0000256" key="5">
    <source>
        <dbReference type="ARBA" id="ARBA00022737"/>
    </source>
</evidence>
<reference evidence="11 12" key="1">
    <citation type="submission" date="2020-10" db="EMBL/GenBank/DDBJ databases">
        <title>Campylobacter and Helicobacter PacBio genomes.</title>
        <authorList>
            <person name="Lane C."/>
        </authorList>
    </citation>
    <scope>NUCLEOTIDE SEQUENCE [LARGE SCALE GENOMIC DNA]</scope>
    <source>
        <strain evidence="11 12">2016D-0077</strain>
    </source>
</reference>
<evidence type="ECO:0000256" key="3">
    <source>
        <dbReference type="ARBA" id="ARBA00022692"/>
    </source>
</evidence>
<dbReference type="PANTHER" id="PTHR12815:SF23">
    <property type="entry name" value="OUTER MEMBRANE PROTEIN ASSEMBLY FACTOR BAMA"/>
    <property type="match status" value="1"/>
</dbReference>
<dbReference type="PROSITE" id="PS51779">
    <property type="entry name" value="POTRA"/>
    <property type="match status" value="3"/>
</dbReference>
<feature type="chain" id="PRO_5039921816" description="Outer membrane protein assembly factor BamA" evidence="9">
    <location>
        <begin position="18"/>
        <end position="747"/>
    </location>
</feature>
<dbReference type="InterPro" id="IPR010827">
    <property type="entry name" value="BamA/TamA_POTRA"/>
</dbReference>
<evidence type="ECO:0000256" key="8">
    <source>
        <dbReference type="NCBIfam" id="TIGR03303"/>
    </source>
</evidence>
<evidence type="ECO:0000256" key="7">
    <source>
        <dbReference type="ARBA" id="ARBA00023237"/>
    </source>
</evidence>
<evidence type="ECO:0000256" key="2">
    <source>
        <dbReference type="ARBA" id="ARBA00022452"/>
    </source>
</evidence>
<dbReference type="OrthoDB" id="9803054at2"/>
<dbReference type="InterPro" id="IPR039910">
    <property type="entry name" value="D15-like"/>
</dbReference>
<dbReference type="Pfam" id="PF01103">
    <property type="entry name" value="Omp85"/>
    <property type="match status" value="1"/>
</dbReference>
<keyword evidence="5" id="KW-0677">Repeat</keyword>
<feature type="domain" description="POTRA" evidence="10">
    <location>
        <begin position="261"/>
        <end position="341"/>
    </location>
</feature>
<keyword evidence="4 9" id="KW-0732">Signal</keyword>
<evidence type="ECO:0000256" key="4">
    <source>
        <dbReference type="ARBA" id="ARBA00022729"/>
    </source>
</evidence>
<dbReference type="EMBL" id="CP063078">
    <property type="protein sequence ID" value="QOQ87526.1"/>
    <property type="molecule type" value="Genomic_DNA"/>
</dbReference>
<organism evidence="11 12">
    <name type="scientific">Campylobacter corcagiensis</name>
    <dbReference type="NCBI Taxonomy" id="1448857"/>
    <lineage>
        <taxon>Bacteria</taxon>
        <taxon>Pseudomonadati</taxon>
        <taxon>Campylobacterota</taxon>
        <taxon>Epsilonproteobacteria</taxon>
        <taxon>Campylobacterales</taxon>
        <taxon>Campylobacteraceae</taxon>
        <taxon>Campylobacter</taxon>
    </lineage>
</organism>
<dbReference type="Gene3D" id="3.10.20.310">
    <property type="entry name" value="membrane protein fhac"/>
    <property type="match status" value="5"/>
</dbReference>
<dbReference type="NCBIfam" id="TIGR03303">
    <property type="entry name" value="OM_YaeT"/>
    <property type="match status" value="1"/>
</dbReference>
<dbReference type="PIRSF" id="PIRSF006076">
    <property type="entry name" value="OM_assembly_OMP85"/>
    <property type="match status" value="1"/>
</dbReference>
<dbReference type="InterPro" id="IPR000184">
    <property type="entry name" value="Bac_surfAg_D15"/>
</dbReference>